<dbReference type="CDD" id="cd12363">
    <property type="entry name" value="RRM_TRA2"/>
    <property type="match status" value="1"/>
</dbReference>
<dbReference type="InterPro" id="IPR035979">
    <property type="entry name" value="RBD_domain_sf"/>
</dbReference>
<dbReference type="Pfam" id="PF00135">
    <property type="entry name" value="COesterase"/>
    <property type="match status" value="2"/>
</dbReference>
<feature type="region of interest" description="Disordered" evidence="6">
    <location>
        <begin position="102"/>
        <end position="161"/>
    </location>
</feature>
<evidence type="ECO:0000256" key="4">
    <source>
        <dbReference type="PROSITE-ProRule" id="PRU00176"/>
    </source>
</evidence>
<dbReference type="Pfam" id="PF00076">
    <property type="entry name" value="RRM_1"/>
    <property type="match status" value="1"/>
</dbReference>
<name>A0AA88XQU3_PINIB</name>
<evidence type="ECO:0000256" key="3">
    <source>
        <dbReference type="ARBA" id="ARBA00022801"/>
    </source>
</evidence>
<comment type="similarity">
    <text evidence="1 5">Belongs to the type-B carboxylesterase/lipase family.</text>
</comment>
<evidence type="ECO:0000256" key="6">
    <source>
        <dbReference type="SAM" id="MobiDB-lite"/>
    </source>
</evidence>
<dbReference type="GO" id="GO:0016787">
    <property type="term" value="F:hydrolase activity"/>
    <property type="evidence" value="ECO:0007669"/>
    <property type="project" value="UniProtKB-KW"/>
</dbReference>
<feature type="compositionally biased region" description="Gly residues" evidence="6">
    <location>
        <begin position="127"/>
        <end position="136"/>
    </location>
</feature>
<evidence type="ECO:0000259" key="7">
    <source>
        <dbReference type="PROSITE" id="PS50102"/>
    </source>
</evidence>
<evidence type="ECO:0000313" key="8">
    <source>
        <dbReference type="EMBL" id="KAK3089963.1"/>
    </source>
</evidence>
<keyword evidence="3 5" id="KW-0378">Hydrolase</keyword>
<dbReference type="EMBL" id="VSWD01000010">
    <property type="protein sequence ID" value="KAK3089963.1"/>
    <property type="molecule type" value="Genomic_DNA"/>
</dbReference>
<dbReference type="PROSITE" id="PS00941">
    <property type="entry name" value="CARBOXYLESTERASE_B_2"/>
    <property type="match status" value="1"/>
</dbReference>
<dbReference type="Gene3D" id="3.40.50.1820">
    <property type="entry name" value="alpha/beta hydrolase"/>
    <property type="match status" value="1"/>
</dbReference>
<feature type="region of interest" description="Disordered" evidence="6">
    <location>
        <begin position="590"/>
        <end position="632"/>
    </location>
</feature>
<dbReference type="PROSITE" id="PS00122">
    <property type="entry name" value="CARBOXYLESTERASE_B_1"/>
    <property type="match status" value="1"/>
</dbReference>
<dbReference type="AlphaFoldDB" id="A0AA88XQU3"/>
<evidence type="ECO:0000256" key="2">
    <source>
        <dbReference type="ARBA" id="ARBA00022729"/>
    </source>
</evidence>
<evidence type="ECO:0000256" key="1">
    <source>
        <dbReference type="ARBA" id="ARBA00005964"/>
    </source>
</evidence>
<dbReference type="SUPFAM" id="SSF53474">
    <property type="entry name" value="alpha/beta-Hydrolases"/>
    <property type="match status" value="1"/>
</dbReference>
<dbReference type="GO" id="GO:0003723">
    <property type="term" value="F:RNA binding"/>
    <property type="evidence" value="ECO:0007669"/>
    <property type="project" value="UniProtKB-UniRule"/>
</dbReference>
<keyword evidence="2" id="KW-0732">Signal</keyword>
<organism evidence="8 9">
    <name type="scientific">Pinctada imbricata</name>
    <name type="common">Atlantic pearl-oyster</name>
    <name type="synonym">Pinctada martensii</name>
    <dbReference type="NCBI Taxonomy" id="66713"/>
    <lineage>
        <taxon>Eukaryota</taxon>
        <taxon>Metazoa</taxon>
        <taxon>Spiralia</taxon>
        <taxon>Lophotrochozoa</taxon>
        <taxon>Mollusca</taxon>
        <taxon>Bivalvia</taxon>
        <taxon>Autobranchia</taxon>
        <taxon>Pteriomorphia</taxon>
        <taxon>Pterioida</taxon>
        <taxon>Pterioidea</taxon>
        <taxon>Pteriidae</taxon>
        <taxon>Pinctada</taxon>
    </lineage>
</organism>
<comment type="caution">
    <text evidence="8">The sequence shown here is derived from an EMBL/GenBank/DDBJ whole genome shotgun (WGS) entry which is preliminary data.</text>
</comment>
<sequence length="632" mass="71402">MSNRRRHMGNRDNPDASKCVGVFGLSLHTQERDIRDIFGRFGPLDDARIVYDRQTGRSRGFAFVYFRHVEDAIEAKDRGPGMEIDGRRIRVDFSITERAHTPTPGIYLGKPTSSGYSGKRRSPSPYYGGGGGGGGGYREKRYSSRYYSRSRSRSRSYSPQNVIRQTEYGPVRGFVTERIKGTKVEQYLGVPYAEPPLGKLRFETPVPPTPWDQTRDATSLSAACIQYDHMEYIQEHMPGFVKNEEDCLYLNIYTPKIDDRKRSLLPVLLYIHGGSNRVGMGSMLEGDILAGQGQIVVVTFNYRLGIFGFLAAKDEGLKGTYGFLDQIEVFKWVKINIRHFGGDPDAVTIHGHSAGAADAGLHLVSPLSKGYFKRAIIHSGSPLAFWAMSDPTWPEGYNVDPKKMHDTSSQLSFKQYMQQRDSEKIRWIVGKGTPRDTITFPAVVDGEFLLDRTENLYHTGQFNGESFLISFARDEGFPISVLVNEYNEYLDFDPIFQLTNQVDADLFFFAPIIKLARLMAKWTDQLYLFSFDHLSALANEHEWQGIPHGIDLFYVFGVPLVGHQKINYTDIDKAVSRVAMDIYSNFVKSGKSETEGIQNQDKTGTKANKQKPPPYEKKRTPDMGVRPGAQKE</sequence>
<dbReference type="EC" id="3.1.1.-" evidence="5"/>
<reference evidence="8" key="1">
    <citation type="submission" date="2019-08" db="EMBL/GenBank/DDBJ databases">
        <title>The improved chromosome-level genome for the pearl oyster Pinctada fucata martensii using PacBio sequencing and Hi-C.</title>
        <authorList>
            <person name="Zheng Z."/>
        </authorList>
    </citation>
    <scope>NUCLEOTIDE SEQUENCE</scope>
    <source>
        <strain evidence="8">ZZ-2019</strain>
        <tissue evidence="8">Adductor muscle</tissue>
    </source>
</reference>
<gene>
    <name evidence="8" type="ORF">FSP39_008046</name>
</gene>
<dbReference type="InterPro" id="IPR002018">
    <property type="entry name" value="CarbesteraseB"/>
</dbReference>
<dbReference type="InterPro" id="IPR019826">
    <property type="entry name" value="Carboxylesterase_B_AS"/>
</dbReference>
<dbReference type="InterPro" id="IPR012677">
    <property type="entry name" value="Nucleotide-bd_a/b_plait_sf"/>
</dbReference>
<dbReference type="InterPro" id="IPR051093">
    <property type="entry name" value="Neuroligin/BSAL"/>
</dbReference>
<protein>
    <recommendedName>
        <fullName evidence="5">Carboxylic ester hydrolase</fullName>
        <ecNumber evidence="5">3.1.1.-</ecNumber>
    </recommendedName>
</protein>
<dbReference type="InterPro" id="IPR019819">
    <property type="entry name" value="Carboxylesterase_B_CS"/>
</dbReference>
<feature type="domain" description="RRM" evidence="7">
    <location>
        <begin position="18"/>
        <end position="96"/>
    </location>
</feature>
<keyword evidence="4" id="KW-0694">RNA-binding</keyword>
<dbReference type="InterPro" id="IPR000504">
    <property type="entry name" value="RRM_dom"/>
</dbReference>
<dbReference type="PANTHER" id="PTHR43903">
    <property type="entry name" value="NEUROLIGIN"/>
    <property type="match status" value="1"/>
</dbReference>
<dbReference type="InterPro" id="IPR029058">
    <property type="entry name" value="AB_hydrolase_fold"/>
</dbReference>
<dbReference type="Proteomes" id="UP001186944">
    <property type="component" value="Unassembled WGS sequence"/>
</dbReference>
<accession>A0AA88XQU3</accession>
<proteinExistence type="inferred from homology"/>
<dbReference type="Gene3D" id="3.30.70.330">
    <property type="match status" value="1"/>
</dbReference>
<evidence type="ECO:0000313" key="9">
    <source>
        <dbReference type="Proteomes" id="UP001186944"/>
    </source>
</evidence>
<dbReference type="SMART" id="SM00360">
    <property type="entry name" value="RRM"/>
    <property type="match status" value="1"/>
</dbReference>
<dbReference type="PROSITE" id="PS50102">
    <property type="entry name" value="RRM"/>
    <property type="match status" value="1"/>
</dbReference>
<keyword evidence="9" id="KW-1185">Reference proteome</keyword>
<evidence type="ECO:0000256" key="5">
    <source>
        <dbReference type="RuleBase" id="RU361235"/>
    </source>
</evidence>
<dbReference type="SUPFAM" id="SSF54928">
    <property type="entry name" value="RNA-binding domain, RBD"/>
    <property type="match status" value="1"/>
</dbReference>
<feature type="compositionally biased region" description="Polar residues" evidence="6">
    <location>
        <begin position="595"/>
        <end position="607"/>
    </location>
</feature>